<feature type="region of interest" description="Disordered" evidence="9">
    <location>
        <begin position="275"/>
        <end position="393"/>
    </location>
</feature>
<dbReference type="PANTHER" id="PTHR13466:SF0">
    <property type="entry name" value="SMP-LTD DOMAIN-CONTAINING PROTEIN"/>
    <property type="match status" value="1"/>
</dbReference>
<evidence type="ECO:0000256" key="4">
    <source>
        <dbReference type="ARBA" id="ARBA00022824"/>
    </source>
</evidence>
<dbReference type="InterPro" id="IPR057080">
    <property type="entry name" value="PH_SMPa"/>
</dbReference>
<dbReference type="CDD" id="cd21675">
    <property type="entry name" value="SMP_TEX2"/>
    <property type="match status" value="1"/>
</dbReference>
<comment type="subcellular location">
    <subcellularLocation>
        <location evidence="1">Endoplasmic reticulum membrane</location>
    </subcellularLocation>
</comment>
<evidence type="ECO:0000256" key="2">
    <source>
        <dbReference type="ARBA" id="ARBA00022448"/>
    </source>
</evidence>
<sequence length="980" mass="107940">MEGLSDVSLVPRGADCCGTFSCVPSFFGGVFVVVLVEIVFVCYFVSKLLGKKGKHSSSTDSSLAYESEPGSISFSLQGNLWVAPLPEGDLSKAVLQKPGKDKKKEKDKDKKKEKDKEREKETEKDGSKESSKRGESTKDVIEIAPVWRHVVLKGGDLLLKAADGTEEHISLEGCEVFSVSAGTTVGGKWAKRYPIKLHHPTRTLYRECKSCLFYAESGYEKEAWCEVLRATARANDWCTQLKKEFREYTGVAETHVPYVTSFHSTREANHFVAAHKEEKSDDHKNPEENVSKKRILLNKLLRRNSKGKDNNRSPNAEEELGNFTRRFSSHLQVQDEGSSRRGKDSAIFDDHEDNKSASRASHVSNESISRSDSTSSDSDAEKSTTLATTQKTGKDSDEVLGAILMRGHDNGRVQKEMDQGLLCLNMLVGRLFFDFYHSKTRVEWVQNHFQKLISKIKTPTYIKSITIKELNLGNDPPFATALRMLPADAAGALAMEVDFEWYGGGFITIETRIDVRDQIAQEKVASHMAKPGSAGAAAAAIVSDIGEDLEDADLSSTVSEVKEADVTKKTGPGDDSSIKGRWMNSVKSMMSRVADQVSQLPLMLKIRMVSVKGTCIISLRAPPSDRIWFSFKEMPNIDLEPEPIIGEHRISSGPLGTFIANQIKVQVRESIVLPLWQDLSLHWMMAEEDDWLPESAVPIAFSAIPKPEHELQNSKHNLDVQAKPTKENDKSVQSLVPRNGQNKPETLENSEIPPHNLDHGPTSPTPPQIHSSSDGAPITQMQPSTVPHSQSTPREASGASMSQSRFSAKSSQSSSEHSFASRPSEASLRSSAPASIREENESDLTEPLVDFDVSKKEKLLGSSREFDSGASERAAGRPLDTDLLLHSESLGLERESQNPPNQLQVSKQESPSVDLSKEPDSSASSRRTKIFSLGKKTLEGGKKKVGSALEETRRLVQEKMNREKKEGGEGGSSRHLGGGN</sequence>
<dbReference type="PROSITE" id="PS51847">
    <property type="entry name" value="SMP"/>
    <property type="match status" value="1"/>
</dbReference>
<feature type="compositionally biased region" description="Polar residues" evidence="9">
    <location>
        <begin position="768"/>
        <end position="794"/>
    </location>
</feature>
<feature type="domain" description="SMP-LTD" evidence="11">
    <location>
        <begin position="417"/>
        <end position="682"/>
    </location>
</feature>
<keyword evidence="13" id="KW-1185">Reference proteome</keyword>
<evidence type="ECO:0000256" key="9">
    <source>
        <dbReference type="SAM" id="MobiDB-lite"/>
    </source>
</evidence>
<feature type="compositionally biased region" description="Polar residues" evidence="9">
    <location>
        <begin position="731"/>
        <end position="749"/>
    </location>
</feature>
<evidence type="ECO:0000256" key="10">
    <source>
        <dbReference type="SAM" id="Phobius"/>
    </source>
</evidence>
<dbReference type="GO" id="GO:0006869">
    <property type="term" value="P:lipid transport"/>
    <property type="evidence" value="ECO:0007669"/>
    <property type="project" value="UniProtKB-KW"/>
</dbReference>
<evidence type="ECO:0000256" key="7">
    <source>
        <dbReference type="ARBA" id="ARBA00023121"/>
    </source>
</evidence>
<name>A0A8T0HH51_CERPU</name>
<dbReference type="EMBL" id="CM026427">
    <property type="protein sequence ID" value="KAG0570750.1"/>
    <property type="molecule type" value="Genomic_DNA"/>
</dbReference>
<feature type="compositionally biased region" description="Basic and acidic residues" evidence="9">
    <location>
        <begin position="337"/>
        <end position="356"/>
    </location>
</feature>
<dbReference type="AlphaFoldDB" id="A0A8T0HH51"/>
<evidence type="ECO:0000313" key="13">
    <source>
        <dbReference type="Proteomes" id="UP000822688"/>
    </source>
</evidence>
<keyword evidence="5 10" id="KW-1133">Transmembrane helix</keyword>
<dbReference type="Proteomes" id="UP000822688">
    <property type="component" value="Chromosome 6"/>
</dbReference>
<keyword evidence="6" id="KW-0445">Lipid transport</keyword>
<feature type="region of interest" description="Disordered" evidence="9">
    <location>
        <begin position="718"/>
        <end position="854"/>
    </location>
</feature>
<feature type="compositionally biased region" description="Basic and acidic residues" evidence="9">
    <location>
        <begin position="950"/>
        <end position="968"/>
    </location>
</feature>
<evidence type="ECO:0000259" key="11">
    <source>
        <dbReference type="PROSITE" id="PS51847"/>
    </source>
</evidence>
<dbReference type="SUPFAM" id="SSF50729">
    <property type="entry name" value="PH domain-like"/>
    <property type="match status" value="1"/>
</dbReference>
<evidence type="ECO:0000256" key="3">
    <source>
        <dbReference type="ARBA" id="ARBA00022692"/>
    </source>
</evidence>
<feature type="transmembrane region" description="Helical" evidence="10">
    <location>
        <begin position="26"/>
        <end position="45"/>
    </location>
</feature>
<evidence type="ECO:0000256" key="6">
    <source>
        <dbReference type="ARBA" id="ARBA00023055"/>
    </source>
</evidence>
<keyword evidence="3 10" id="KW-0812">Transmembrane</keyword>
<gene>
    <name evidence="12" type="ORF">KC19_6G184800</name>
</gene>
<dbReference type="Pfam" id="PF23065">
    <property type="entry name" value="PH_SMPa"/>
    <property type="match status" value="1"/>
</dbReference>
<feature type="region of interest" description="Disordered" evidence="9">
    <location>
        <begin position="861"/>
        <end position="880"/>
    </location>
</feature>
<protein>
    <recommendedName>
        <fullName evidence="11">SMP-LTD domain-containing protein</fullName>
    </recommendedName>
</protein>
<keyword evidence="2" id="KW-0813">Transport</keyword>
<accession>A0A8T0HH51</accession>
<dbReference type="PANTHER" id="PTHR13466">
    <property type="entry name" value="TEX2 PROTEIN-RELATED"/>
    <property type="match status" value="1"/>
</dbReference>
<proteinExistence type="predicted"/>
<dbReference type="GO" id="GO:0008289">
    <property type="term" value="F:lipid binding"/>
    <property type="evidence" value="ECO:0007669"/>
    <property type="project" value="UniProtKB-KW"/>
</dbReference>
<feature type="region of interest" description="Disordered" evidence="9">
    <location>
        <begin position="891"/>
        <end position="980"/>
    </location>
</feature>
<keyword evidence="4" id="KW-0256">Endoplasmic reticulum</keyword>
<keyword evidence="7" id="KW-0446">Lipid-binding</keyword>
<feature type="compositionally biased region" description="Low complexity" evidence="9">
    <location>
        <begin position="800"/>
        <end position="822"/>
    </location>
</feature>
<feature type="compositionally biased region" description="Polar residues" evidence="9">
    <location>
        <begin position="897"/>
        <end position="913"/>
    </location>
</feature>
<keyword evidence="8 10" id="KW-0472">Membrane</keyword>
<dbReference type="InterPro" id="IPR031468">
    <property type="entry name" value="SMP_LBD"/>
</dbReference>
<feature type="compositionally biased region" description="Basic and acidic residues" evidence="9">
    <location>
        <begin position="98"/>
        <end position="136"/>
    </location>
</feature>
<reference evidence="12 13" key="1">
    <citation type="submission" date="2020-06" db="EMBL/GenBank/DDBJ databases">
        <title>WGS assembly of Ceratodon purpureus strain R40.</title>
        <authorList>
            <person name="Carey S.B."/>
            <person name="Jenkins J."/>
            <person name="Shu S."/>
            <person name="Lovell J.T."/>
            <person name="Sreedasyam A."/>
            <person name="Maumus F."/>
            <person name="Tiley G.P."/>
            <person name="Fernandez-Pozo N."/>
            <person name="Barry K."/>
            <person name="Chen C."/>
            <person name="Wang M."/>
            <person name="Lipzen A."/>
            <person name="Daum C."/>
            <person name="Saski C.A."/>
            <person name="Payton A.C."/>
            <person name="Mcbreen J.C."/>
            <person name="Conrad R.E."/>
            <person name="Kollar L.M."/>
            <person name="Olsson S."/>
            <person name="Huttunen S."/>
            <person name="Landis J.B."/>
            <person name="Wickett N.J."/>
            <person name="Johnson M.G."/>
            <person name="Rensing S.A."/>
            <person name="Grimwood J."/>
            <person name="Schmutz J."/>
            <person name="Mcdaniel S.F."/>
        </authorList>
    </citation>
    <scope>NUCLEOTIDE SEQUENCE [LARGE SCALE GENOMIC DNA]</scope>
    <source>
        <strain evidence="12 13">R40</strain>
    </source>
</reference>
<feature type="compositionally biased region" description="Basic and acidic residues" evidence="9">
    <location>
        <begin position="275"/>
        <end position="291"/>
    </location>
</feature>
<organism evidence="12 13">
    <name type="scientific">Ceratodon purpureus</name>
    <name type="common">Fire moss</name>
    <name type="synonym">Dicranum purpureum</name>
    <dbReference type="NCBI Taxonomy" id="3225"/>
    <lineage>
        <taxon>Eukaryota</taxon>
        <taxon>Viridiplantae</taxon>
        <taxon>Streptophyta</taxon>
        <taxon>Embryophyta</taxon>
        <taxon>Bryophyta</taxon>
        <taxon>Bryophytina</taxon>
        <taxon>Bryopsida</taxon>
        <taxon>Dicranidae</taxon>
        <taxon>Pseudoditrichales</taxon>
        <taxon>Ditrichaceae</taxon>
        <taxon>Ceratodon</taxon>
    </lineage>
</organism>
<feature type="compositionally biased region" description="Polar residues" evidence="9">
    <location>
        <begin position="325"/>
        <end position="336"/>
    </location>
</feature>
<evidence type="ECO:0000313" key="12">
    <source>
        <dbReference type="EMBL" id="KAG0570750.1"/>
    </source>
</evidence>
<evidence type="ECO:0000256" key="5">
    <source>
        <dbReference type="ARBA" id="ARBA00022989"/>
    </source>
</evidence>
<feature type="region of interest" description="Disordered" evidence="9">
    <location>
        <begin position="93"/>
        <end position="136"/>
    </location>
</feature>
<feature type="compositionally biased region" description="Basic residues" evidence="9">
    <location>
        <begin position="292"/>
        <end position="305"/>
    </location>
</feature>
<evidence type="ECO:0000256" key="1">
    <source>
        <dbReference type="ARBA" id="ARBA00004586"/>
    </source>
</evidence>
<comment type="caution">
    <text evidence="12">The sequence shown here is derived from an EMBL/GenBank/DDBJ whole genome shotgun (WGS) entry which is preliminary data.</text>
</comment>
<feature type="compositionally biased region" description="Basic and acidic residues" evidence="9">
    <location>
        <begin position="718"/>
        <end position="730"/>
    </location>
</feature>
<feature type="compositionally biased region" description="Low complexity" evidence="9">
    <location>
        <begin position="364"/>
        <end position="377"/>
    </location>
</feature>
<evidence type="ECO:0000256" key="8">
    <source>
        <dbReference type="ARBA" id="ARBA00023136"/>
    </source>
</evidence>
<dbReference type="GO" id="GO:0005789">
    <property type="term" value="C:endoplasmic reticulum membrane"/>
    <property type="evidence" value="ECO:0007669"/>
    <property type="project" value="UniProtKB-SubCell"/>
</dbReference>